<protein>
    <recommendedName>
        <fullName evidence="2">Fibronectin type-III domain-containing protein</fullName>
    </recommendedName>
</protein>
<comment type="caution">
    <text evidence="1">The sequence shown here is derived from an EMBL/GenBank/DDBJ whole genome shotgun (WGS) entry which is preliminary data.</text>
</comment>
<gene>
    <name evidence="1" type="ORF">S12H4_34779</name>
</gene>
<dbReference type="AlphaFoldDB" id="X1U144"/>
<accession>X1U144</accession>
<dbReference type="InterPro" id="IPR013783">
    <property type="entry name" value="Ig-like_fold"/>
</dbReference>
<sequence>GDVWGVAYTGDAIYGPGRIKTFTITGAGAISEIASYDYDTNQTSPPDIFHISGTVYGIAYGGPGFDGWLKTTVINNDGTLGGAILSSLEFDPSNGKNPWVTPIKENVWCIAYDGPDSDGWLRTIKIENDGTITGEVDYHEYDDVMGLYASMLHISGNVYAIAYFGPGNDGWLKTVEIQTISVPAVTTNPATEVGQTTATLNGTLDDDGGEACDCGFEYGETEEYGTETPTQSKTSGETFSQPITGLAPNKTYHFTAIATNSAGTVNGADRSL</sequence>
<feature type="non-terminal residue" evidence="1">
    <location>
        <position position="272"/>
    </location>
</feature>
<evidence type="ECO:0000313" key="1">
    <source>
        <dbReference type="EMBL" id="GAI93540.1"/>
    </source>
</evidence>
<dbReference type="Gene3D" id="2.60.40.10">
    <property type="entry name" value="Immunoglobulins"/>
    <property type="match status" value="1"/>
</dbReference>
<dbReference type="InterPro" id="IPR036116">
    <property type="entry name" value="FN3_sf"/>
</dbReference>
<name>X1U144_9ZZZZ</name>
<feature type="non-terminal residue" evidence="1">
    <location>
        <position position="1"/>
    </location>
</feature>
<reference evidence="1" key="1">
    <citation type="journal article" date="2014" name="Front. Microbiol.">
        <title>High frequency of phylogenetically diverse reductive dehalogenase-homologous genes in deep subseafloor sedimentary metagenomes.</title>
        <authorList>
            <person name="Kawai M."/>
            <person name="Futagami T."/>
            <person name="Toyoda A."/>
            <person name="Takaki Y."/>
            <person name="Nishi S."/>
            <person name="Hori S."/>
            <person name="Arai W."/>
            <person name="Tsubouchi T."/>
            <person name="Morono Y."/>
            <person name="Uchiyama I."/>
            <person name="Ito T."/>
            <person name="Fujiyama A."/>
            <person name="Inagaki F."/>
            <person name="Takami H."/>
        </authorList>
    </citation>
    <scope>NUCLEOTIDE SEQUENCE</scope>
    <source>
        <strain evidence="1">Expedition CK06-06</strain>
    </source>
</reference>
<proteinExistence type="predicted"/>
<dbReference type="EMBL" id="BARW01020601">
    <property type="protein sequence ID" value="GAI93540.1"/>
    <property type="molecule type" value="Genomic_DNA"/>
</dbReference>
<organism evidence="1">
    <name type="scientific">marine sediment metagenome</name>
    <dbReference type="NCBI Taxonomy" id="412755"/>
    <lineage>
        <taxon>unclassified sequences</taxon>
        <taxon>metagenomes</taxon>
        <taxon>ecological metagenomes</taxon>
    </lineage>
</organism>
<evidence type="ECO:0008006" key="2">
    <source>
        <dbReference type="Google" id="ProtNLM"/>
    </source>
</evidence>
<dbReference type="SUPFAM" id="SSF49265">
    <property type="entry name" value="Fibronectin type III"/>
    <property type="match status" value="1"/>
</dbReference>